<dbReference type="GO" id="GO:0005634">
    <property type="term" value="C:nucleus"/>
    <property type="evidence" value="ECO:0007669"/>
    <property type="project" value="UniProtKB-SubCell"/>
</dbReference>
<protein>
    <recommendedName>
        <fullName evidence="11">Cysteine and glycine-rich protein 1</fullName>
    </recommendedName>
    <alternativeName>
        <fullName evidence="12">Cysteine-rich protein 1</fullName>
    </alternativeName>
</protein>
<keyword evidence="2" id="KW-0597">Phosphoprotein</keyword>
<evidence type="ECO:0000256" key="10">
    <source>
        <dbReference type="ARBA" id="ARBA00038811"/>
    </source>
</evidence>
<dbReference type="Proteomes" id="UP001214576">
    <property type="component" value="Unassembled WGS sequence"/>
</dbReference>
<sequence>MRGPDAAPAEPQALVTNSPDSLADVTSADLVWPGRLSDLMQAERQGWARAPVSRVAVQCVSPPAPEARGDAASTPALCGDPLGNAYQQQISLPCDPGRAFLAGSVVLAPGWRAVDICSLTRVPPLTVMPNWGGGKTCGVCRKTVYFAEEVQCEGGSFHRSCFLCMVCKKNLDSTTVAVHGEEIYCKSCYGKKYGPKGYGYGQGAGTLSMDKGESLGIRHEEAPGHRPTTNPNTSKFAQKIGGSERCPRCSQAVYAAEKVIGAGKSWHKSCFRCAKCGKGLESTTLADKDGEIYCKGCYAKNFGPKGFGFGQGAGALVHSE</sequence>
<dbReference type="PANTHER" id="PTHR24215:SF23">
    <property type="entry name" value="CYSTEINE AND GLYCINE-RICH PROTEIN 1"/>
    <property type="match status" value="1"/>
</dbReference>
<dbReference type="PANTHER" id="PTHR24215">
    <property type="entry name" value="RHO-GTPASE-ACTIVATING PROTEIN LRG1"/>
    <property type="match status" value="1"/>
</dbReference>
<dbReference type="AlphaFoldDB" id="A0AAD4U3L8"/>
<evidence type="ECO:0000256" key="12">
    <source>
        <dbReference type="ARBA" id="ARBA00042751"/>
    </source>
</evidence>
<feature type="domain" description="LIM zinc-binding" evidence="14">
    <location>
        <begin position="244"/>
        <end position="304"/>
    </location>
</feature>
<evidence type="ECO:0000256" key="6">
    <source>
        <dbReference type="ARBA" id="ARBA00022990"/>
    </source>
</evidence>
<comment type="function">
    <text evidence="9">Could play a role in neuronal development.</text>
</comment>
<evidence type="ECO:0000256" key="5">
    <source>
        <dbReference type="ARBA" id="ARBA00022833"/>
    </source>
</evidence>
<feature type="domain" description="LIM zinc-binding" evidence="14">
    <location>
        <begin position="135"/>
        <end position="195"/>
    </location>
</feature>
<evidence type="ECO:0000256" key="3">
    <source>
        <dbReference type="ARBA" id="ARBA00022723"/>
    </source>
</evidence>
<reference evidence="15" key="1">
    <citation type="submission" date="2022-03" db="EMBL/GenBank/DDBJ databases">
        <title>Genomic analyses of argali, domestic sheep and their hybrids provide insights into chromosomal evolution, heterosis and genetic basis of agronomic traits.</title>
        <authorList>
            <person name="Li M."/>
        </authorList>
    </citation>
    <scope>NUCLEOTIDE SEQUENCE</scope>
    <source>
        <strain evidence="15">CAU-MHL-2022a</strain>
        <tissue evidence="15">Skin</tissue>
    </source>
</reference>
<keyword evidence="7 13" id="KW-0440">LIM domain</keyword>
<evidence type="ECO:0000256" key="8">
    <source>
        <dbReference type="ARBA" id="ARBA00023242"/>
    </source>
</evidence>
<dbReference type="FunFam" id="2.10.110.10:FF:000124">
    <property type="entry name" value="Cysteine and glycine-rich protein 1a"/>
    <property type="match status" value="1"/>
</dbReference>
<dbReference type="GO" id="GO:0045214">
    <property type="term" value="P:sarcomere organization"/>
    <property type="evidence" value="ECO:0007669"/>
    <property type="project" value="TreeGrafter"/>
</dbReference>
<evidence type="ECO:0000256" key="1">
    <source>
        <dbReference type="ARBA" id="ARBA00004123"/>
    </source>
</evidence>
<evidence type="ECO:0000313" key="15">
    <source>
        <dbReference type="EMBL" id="KAI4536570.1"/>
    </source>
</evidence>
<dbReference type="SUPFAM" id="SSF57716">
    <property type="entry name" value="Glucocorticoid receptor-like (DNA-binding domain)"/>
    <property type="match status" value="4"/>
</dbReference>
<dbReference type="CDD" id="cd09479">
    <property type="entry name" value="LIM1_CRP1"/>
    <property type="match status" value="1"/>
</dbReference>
<organism evidence="15 16">
    <name type="scientific">Ovis ammon polii</name>
    <dbReference type="NCBI Taxonomy" id="230172"/>
    <lineage>
        <taxon>Eukaryota</taxon>
        <taxon>Metazoa</taxon>
        <taxon>Chordata</taxon>
        <taxon>Craniata</taxon>
        <taxon>Vertebrata</taxon>
        <taxon>Euteleostomi</taxon>
        <taxon>Mammalia</taxon>
        <taxon>Eutheria</taxon>
        <taxon>Laurasiatheria</taxon>
        <taxon>Artiodactyla</taxon>
        <taxon>Ruminantia</taxon>
        <taxon>Pecora</taxon>
        <taxon>Bovidae</taxon>
        <taxon>Caprinae</taxon>
        <taxon>Ovis</taxon>
    </lineage>
</organism>
<dbReference type="GO" id="GO:0030018">
    <property type="term" value="C:Z disc"/>
    <property type="evidence" value="ECO:0007669"/>
    <property type="project" value="TreeGrafter"/>
</dbReference>
<keyword evidence="8" id="KW-0539">Nucleus</keyword>
<evidence type="ECO:0000259" key="14">
    <source>
        <dbReference type="PROSITE" id="PS50023"/>
    </source>
</evidence>
<dbReference type="InterPro" id="IPR001781">
    <property type="entry name" value="Znf_LIM"/>
</dbReference>
<evidence type="ECO:0000313" key="16">
    <source>
        <dbReference type="Proteomes" id="UP001214576"/>
    </source>
</evidence>
<keyword evidence="3 13" id="KW-0479">Metal-binding</keyword>
<keyword evidence="5 13" id="KW-0862">Zinc</keyword>
<keyword evidence="16" id="KW-1185">Reference proteome</keyword>
<comment type="subcellular location">
    <subcellularLocation>
        <location evidence="1">Nucleus</location>
    </subcellularLocation>
</comment>
<dbReference type="GO" id="GO:0008307">
    <property type="term" value="F:structural constituent of muscle"/>
    <property type="evidence" value="ECO:0007669"/>
    <property type="project" value="TreeGrafter"/>
</dbReference>
<dbReference type="PROSITE" id="PS50023">
    <property type="entry name" value="LIM_DOMAIN_2"/>
    <property type="match status" value="2"/>
</dbReference>
<keyword evidence="4" id="KW-0677">Repeat</keyword>
<proteinExistence type="predicted"/>
<dbReference type="GO" id="GO:0046872">
    <property type="term" value="F:metal ion binding"/>
    <property type="evidence" value="ECO:0007669"/>
    <property type="project" value="UniProtKB-KW"/>
</dbReference>
<evidence type="ECO:0000256" key="4">
    <source>
        <dbReference type="ARBA" id="ARBA00022737"/>
    </source>
</evidence>
<evidence type="ECO:0000256" key="2">
    <source>
        <dbReference type="ARBA" id="ARBA00022553"/>
    </source>
</evidence>
<dbReference type="SMART" id="SM00132">
    <property type="entry name" value="LIM"/>
    <property type="match status" value="2"/>
</dbReference>
<dbReference type="EMBL" id="JAKZEL010000015">
    <property type="protein sequence ID" value="KAI4536570.1"/>
    <property type="molecule type" value="Genomic_DNA"/>
</dbReference>
<dbReference type="CDD" id="cd09403">
    <property type="entry name" value="LIM2_CRP"/>
    <property type="match status" value="1"/>
</dbReference>
<evidence type="ECO:0000256" key="13">
    <source>
        <dbReference type="PROSITE-ProRule" id="PRU00125"/>
    </source>
</evidence>
<gene>
    <name evidence="15" type="ORF">MG293_012773</name>
</gene>
<comment type="caution">
    <text evidence="15">The sequence shown here is derived from an EMBL/GenBank/DDBJ whole genome shotgun (WGS) entry which is preliminary data.</text>
</comment>
<evidence type="ECO:0000256" key="11">
    <source>
        <dbReference type="ARBA" id="ARBA00040500"/>
    </source>
</evidence>
<dbReference type="GO" id="GO:0060537">
    <property type="term" value="P:muscle tissue development"/>
    <property type="evidence" value="ECO:0007669"/>
    <property type="project" value="TreeGrafter"/>
</dbReference>
<dbReference type="GO" id="GO:0042805">
    <property type="term" value="F:actinin binding"/>
    <property type="evidence" value="ECO:0007669"/>
    <property type="project" value="TreeGrafter"/>
</dbReference>
<dbReference type="Gene3D" id="2.10.110.10">
    <property type="entry name" value="Cysteine Rich Protein"/>
    <property type="match status" value="2"/>
</dbReference>
<name>A0AAD4U3L8_OVIAM</name>
<comment type="subunit">
    <text evidence="10">Interacts with ASCC1; ASCC2 and TRIP4.</text>
</comment>
<evidence type="ECO:0000256" key="7">
    <source>
        <dbReference type="ARBA" id="ARBA00023038"/>
    </source>
</evidence>
<accession>A0AAD4U3L8</accession>
<dbReference type="Pfam" id="PF00412">
    <property type="entry name" value="LIM"/>
    <property type="match status" value="2"/>
</dbReference>
<dbReference type="PROSITE" id="PS00478">
    <property type="entry name" value="LIM_DOMAIN_1"/>
    <property type="match status" value="1"/>
</dbReference>
<evidence type="ECO:0000256" key="9">
    <source>
        <dbReference type="ARBA" id="ARBA00037596"/>
    </source>
</evidence>
<dbReference type="FunFam" id="2.10.110.10:FF:000001">
    <property type="entry name" value="Cysteine and glycine-rich protein 1"/>
    <property type="match status" value="1"/>
</dbReference>
<keyword evidence="6" id="KW-0007">Acetylation</keyword>